<reference evidence="1 2" key="1">
    <citation type="submission" date="2024-05" db="EMBL/GenBank/DDBJ databases">
        <authorList>
            <person name="Wallberg A."/>
        </authorList>
    </citation>
    <scope>NUCLEOTIDE SEQUENCE [LARGE SCALE GENOMIC DNA]</scope>
</reference>
<evidence type="ECO:0000313" key="2">
    <source>
        <dbReference type="Proteomes" id="UP001497623"/>
    </source>
</evidence>
<organism evidence="1 2">
    <name type="scientific">Meganyctiphanes norvegica</name>
    <name type="common">Northern krill</name>
    <name type="synonym">Thysanopoda norvegica</name>
    <dbReference type="NCBI Taxonomy" id="48144"/>
    <lineage>
        <taxon>Eukaryota</taxon>
        <taxon>Metazoa</taxon>
        <taxon>Ecdysozoa</taxon>
        <taxon>Arthropoda</taxon>
        <taxon>Crustacea</taxon>
        <taxon>Multicrustacea</taxon>
        <taxon>Malacostraca</taxon>
        <taxon>Eumalacostraca</taxon>
        <taxon>Eucarida</taxon>
        <taxon>Euphausiacea</taxon>
        <taxon>Euphausiidae</taxon>
        <taxon>Meganyctiphanes</taxon>
    </lineage>
</organism>
<gene>
    <name evidence="1" type="ORF">MNOR_LOCUS38871</name>
</gene>
<dbReference type="AlphaFoldDB" id="A0AAV2SL64"/>
<sequence>QFNKVCLEEKLFLFIIPDPHQPTSFQHTTMPPKTDKAASYRTAKEFDSVMKATVGTAEASYRTAKESDSVMKATMGTAEASYRTAKEINSVMKATVGTAEASYRTAKEINIAKIRIKLFKSVQNKFASILQGEFQSSWR</sequence>
<keyword evidence="2" id="KW-1185">Reference proteome</keyword>
<dbReference type="EMBL" id="CAXKWB010093361">
    <property type="protein sequence ID" value="CAL4218201.1"/>
    <property type="molecule type" value="Genomic_DNA"/>
</dbReference>
<evidence type="ECO:0000313" key="1">
    <source>
        <dbReference type="EMBL" id="CAL4218201.1"/>
    </source>
</evidence>
<name>A0AAV2SL64_MEGNR</name>
<feature type="non-terminal residue" evidence="1">
    <location>
        <position position="1"/>
    </location>
</feature>
<dbReference type="Proteomes" id="UP001497623">
    <property type="component" value="Unassembled WGS sequence"/>
</dbReference>
<proteinExistence type="predicted"/>
<accession>A0AAV2SL64</accession>
<comment type="caution">
    <text evidence="1">The sequence shown here is derived from an EMBL/GenBank/DDBJ whole genome shotgun (WGS) entry which is preliminary data.</text>
</comment>
<protein>
    <submittedName>
        <fullName evidence="1">Uncharacterized protein</fullName>
    </submittedName>
</protein>